<feature type="chain" id="PRO_5043444356" description="Secreted protein" evidence="1">
    <location>
        <begin position="22"/>
        <end position="103"/>
    </location>
</feature>
<evidence type="ECO:0000256" key="1">
    <source>
        <dbReference type="SAM" id="SignalP"/>
    </source>
</evidence>
<dbReference type="GeneID" id="87945158"/>
<protein>
    <recommendedName>
        <fullName evidence="4">Secreted protein</fullName>
    </recommendedName>
</protein>
<keyword evidence="1" id="KW-0732">Signal</keyword>
<dbReference type="AlphaFoldDB" id="A0AAX4IKH1"/>
<name>A0AAX4IKH1_9PEZI</name>
<feature type="signal peptide" evidence="1">
    <location>
        <begin position="1"/>
        <end position="21"/>
    </location>
</feature>
<gene>
    <name evidence="2" type="ORF">CDEST_08655</name>
</gene>
<sequence>MLKSYVTALLLTLMTAAPAAAQCKSSQVTIPCTGPNSNTGIYKCDEEALAQACSPGQKAGSFLPVSSHCNLANTDPSGKRFCVYDVIHPVCLDCSPLLRWCHL</sequence>
<proteinExistence type="predicted"/>
<dbReference type="RefSeq" id="XP_062780865.1">
    <property type="nucleotide sequence ID" value="XM_062924814.1"/>
</dbReference>
<organism evidence="2 3">
    <name type="scientific">Colletotrichum destructivum</name>
    <dbReference type="NCBI Taxonomy" id="34406"/>
    <lineage>
        <taxon>Eukaryota</taxon>
        <taxon>Fungi</taxon>
        <taxon>Dikarya</taxon>
        <taxon>Ascomycota</taxon>
        <taxon>Pezizomycotina</taxon>
        <taxon>Sordariomycetes</taxon>
        <taxon>Hypocreomycetidae</taxon>
        <taxon>Glomerellales</taxon>
        <taxon>Glomerellaceae</taxon>
        <taxon>Colletotrichum</taxon>
        <taxon>Colletotrichum destructivum species complex</taxon>
    </lineage>
</organism>
<dbReference type="EMBL" id="CP137309">
    <property type="protein sequence ID" value="WQF83641.1"/>
    <property type="molecule type" value="Genomic_DNA"/>
</dbReference>
<evidence type="ECO:0008006" key="4">
    <source>
        <dbReference type="Google" id="ProtNLM"/>
    </source>
</evidence>
<accession>A0AAX4IKH1</accession>
<evidence type="ECO:0000313" key="2">
    <source>
        <dbReference type="EMBL" id="WQF83641.1"/>
    </source>
</evidence>
<keyword evidence="3" id="KW-1185">Reference proteome</keyword>
<dbReference type="KEGG" id="cdet:87945158"/>
<reference evidence="3" key="1">
    <citation type="journal article" date="2023" name="bioRxiv">
        <title>Complete genome of the Medicago anthracnose fungus, Colletotrichum destructivum, reveals a mini-chromosome-like region within a core chromosome.</title>
        <authorList>
            <person name="Lapalu N."/>
            <person name="Simon A."/>
            <person name="Lu A."/>
            <person name="Plaumann P.-L."/>
            <person name="Amselem J."/>
            <person name="Pigne S."/>
            <person name="Auger A."/>
            <person name="Koch C."/>
            <person name="Dallery J.-F."/>
            <person name="O'Connell R.J."/>
        </authorList>
    </citation>
    <scope>NUCLEOTIDE SEQUENCE [LARGE SCALE GENOMIC DNA]</scope>
    <source>
        <strain evidence="3">CBS 520.97</strain>
    </source>
</reference>
<dbReference type="Proteomes" id="UP001322277">
    <property type="component" value="Chromosome 5"/>
</dbReference>
<evidence type="ECO:0000313" key="3">
    <source>
        <dbReference type="Proteomes" id="UP001322277"/>
    </source>
</evidence>